<dbReference type="RefSeq" id="WP_111944445.1">
    <property type="nucleotide sequence ID" value="NZ_BAAACJ010000038.1"/>
</dbReference>
<protein>
    <submittedName>
        <fullName evidence="3">Surfactin synthase thioesterase subunit</fullName>
    </submittedName>
</protein>
<dbReference type="SUPFAM" id="SSF53474">
    <property type="entry name" value="alpha/beta-Hydrolases"/>
    <property type="match status" value="1"/>
</dbReference>
<evidence type="ECO:0000259" key="2">
    <source>
        <dbReference type="Pfam" id="PF00975"/>
    </source>
</evidence>
<dbReference type="InterPro" id="IPR001031">
    <property type="entry name" value="Thioesterase"/>
</dbReference>
<evidence type="ECO:0000313" key="3">
    <source>
        <dbReference type="EMBL" id="MDQ0480672.1"/>
    </source>
</evidence>
<dbReference type="Pfam" id="PF00975">
    <property type="entry name" value="Thioesterase"/>
    <property type="match status" value="1"/>
</dbReference>
<comment type="similarity">
    <text evidence="1">Belongs to the thioesterase family.</text>
</comment>
<dbReference type="EMBL" id="JAUSWN010000025">
    <property type="protein sequence ID" value="MDQ0480672.1"/>
    <property type="molecule type" value="Genomic_DNA"/>
</dbReference>
<dbReference type="InterPro" id="IPR012223">
    <property type="entry name" value="TEII"/>
</dbReference>
<dbReference type="PANTHER" id="PTHR11487">
    <property type="entry name" value="THIOESTERASE"/>
    <property type="match status" value="1"/>
</dbReference>
<dbReference type="Gene3D" id="3.40.50.1820">
    <property type="entry name" value="alpha/beta hydrolase"/>
    <property type="match status" value="1"/>
</dbReference>
<sequence>MNMNLIKNIENIQSGKNILLCFPYAGGGSSIYSNWIKKLQNDVTVCSIQLPGREDRIIEAPYTHMKELLKELNNHIIQLKNNKIFIFGHSMGAKIAYEAAKILESHNITVNHLIVSSSRVPHIPETNPISHLSDKKFKNKIASFGVTPKEIIQNEDLFNFFLPMLRADFILDETYYNDKIEMLSCPITSFYGKEDEDANYETISKWKEYTKSNFDYEAFEGGHFFLKNQEEKVLSKITKILKSS</sequence>
<name>A0ABU0JXP2_HATLI</name>
<comment type="caution">
    <text evidence="3">The sequence shown here is derived from an EMBL/GenBank/DDBJ whole genome shotgun (WGS) entry which is preliminary data.</text>
</comment>
<dbReference type="Proteomes" id="UP001224418">
    <property type="component" value="Unassembled WGS sequence"/>
</dbReference>
<gene>
    <name evidence="3" type="ORF">QOZ93_002422</name>
</gene>
<dbReference type="PANTHER" id="PTHR11487:SF0">
    <property type="entry name" value="S-ACYL FATTY ACID SYNTHASE THIOESTERASE, MEDIUM CHAIN"/>
    <property type="match status" value="1"/>
</dbReference>
<proteinExistence type="inferred from homology"/>
<dbReference type="InterPro" id="IPR029058">
    <property type="entry name" value="AB_hydrolase_fold"/>
</dbReference>
<accession>A0ABU0JXP2</accession>
<evidence type="ECO:0000313" key="4">
    <source>
        <dbReference type="Proteomes" id="UP001224418"/>
    </source>
</evidence>
<reference evidence="3 4" key="1">
    <citation type="submission" date="2023-07" db="EMBL/GenBank/DDBJ databases">
        <title>Genomic Encyclopedia of Type Strains, Phase IV (KMG-IV): sequencing the most valuable type-strain genomes for metagenomic binning, comparative biology and taxonomic classification.</title>
        <authorList>
            <person name="Goeker M."/>
        </authorList>
    </citation>
    <scope>NUCLEOTIDE SEQUENCE [LARGE SCALE GENOMIC DNA]</scope>
    <source>
        <strain evidence="3 4">DSM 1400</strain>
    </source>
</reference>
<evidence type="ECO:0000256" key="1">
    <source>
        <dbReference type="ARBA" id="ARBA00007169"/>
    </source>
</evidence>
<organism evidence="3 4">
    <name type="scientific">Hathewaya limosa</name>
    <name type="common">Clostridium limosum</name>
    <dbReference type="NCBI Taxonomy" id="1536"/>
    <lineage>
        <taxon>Bacteria</taxon>
        <taxon>Bacillati</taxon>
        <taxon>Bacillota</taxon>
        <taxon>Clostridia</taxon>
        <taxon>Eubacteriales</taxon>
        <taxon>Clostridiaceae</taxon>
        <taxon>Hathewaya</taxon>
    </lineage>
</organism>
<feature type="domain" description="Thioesterase" evidence="2">
    <location>
        <begin position="18"/>
        <end position="240"/>
    </location>
</feature>
<keyword evidence="4" id="KW-1185">Reference proteome</keyword>